<dbReference type="InterPro" id="IPR011032">
    <property type="entry name" value="GroES-like_sf"/>
</dbReference>
<comment type="cofactor">
    <cofactor evidence="1">
        <name>Zn(2+)</name>
        <dbReference type="ChEBI" id="CHEBI:29105"/>
    </cofactor>
</comment>
<dbReference type="Pfam" id="PF01262">
    <property type="entry name" value="AlaDh_PNT_C"/>
    <property type="match status" value="1"/>
</dbReference>
<keyword evidence="4" id="KW-0862">Zinc</keyword>
<evidence type="ECO:0000256" key="5">
    <source>
        <dbReference type="ARBA" id="ARBA00023002"/>
    </source>
</evidence>
<keyword evidence="5" id="KW-0560">Oxidoreductase</keyword>
<reference evidence="7 8" key="1">
    <citation type="submission" date="2024-09" db="EMBL/GenBank/DDBJ databases">
        <authorList>
            <person name="Sun Q."/>
            <person name="Mori K."/>
        </authorList>
    </citation>
    <scope>NUCLEOTIDE SEQUENCE [LARGE SCALE GENOMIC DNA]</scope>
    <source>
        <strain evidence="7 8">TBRC 4938</strain>
    </source>
</reference>
<evidence type="ECO:0000256" key="1">
    <source>
        <dbReference type="ARBA" id="ARBA00001947"/>
    </source>
</evidence>
<evidence type="ECO:0000256" key="3">
    <source>
        <dbReference type="ARBA" id="ARBA00022723"/>
    </source>
</evidence>
<dbReference type="PANTHER" id="PTHR43350">
    <property type="entry name" value="NAD-DEPENDENT ALCOHOL DEHYDROGENASE"/>
    <property type="match status" value="1"/>
</dbReference>
<protein>
    <submittedName>
        <fullName evidence="7">Zinc-binding alcohol dehydrogenase</fullName>
    </submittedName>
</protein>
<dbReference type="InterPro" id="IPR007698">
    <property type="entry name" value="AlaDH/PNT_NAD(H)-bd"/>
</dbReference>
<dbReference type="InterPro" id="IPR036291">
    <property type="entry name" value="NAD(P)-bd_dom_sf"/>
</dbReference>
<evidence type="ECO:0000313" key="7">
    <source>
        <dbReference type="EMBL" id="MFB9953435.1"/>
    </source>
</evidence>
<comment type="similarity">
    <text evidence="2">Belongs to the zinc-containing alcohol dehydrogenase family.</text>
</comment>
<dbReference type="Proteomes" id="UP001589692">
    <property type="component" value="Unassembled WGS sequence"/>
</dbReference>
<sequence>MTRHETVPDRMPRKEGLALWFEDAGRCALRHERLPAGCDGEVLVRTLFSGISRGTEALVFNGRVPESEYGRMRAPHQVGQFPFPVKYGYAAVGLVEEGLQSLVGRTVFCLHPHQDCFHVPASMAHPLPEVLPPARAILAANMETALNVVWDASIQPGDRVAVFGAGVVGLLAAYLASRIIGTDVAIADIEPERAGAARALGLCFVRPEKAPKDCDVLINASASSEALATALDHAGFEARIVEASWYGERHVEIPLGGAFHAKRLSIVSSQVATLPPGRRARWNAPRRMAKALELLADDRLDHLISGETAFRTIAVDYADIIGSPDTLCHRIRY</sequence>
<dbReference type="RefSeq" id="WP_377266223.1">
    <property type="nucleotide sequence ID" value="NZ_JBHMAA010000077.1"/>
</dbReference>
<comment type="caution">
    <text evidence="7">The sequence shown here is derived from an EMBL/GenBank/DDBJ whole genome shotgun (WGS) entry which is preliminary data.</text>
</comment>
<organism evidence="7 8">
    <name type="scientific">Rhizobium puerariae</name>
    <dbReference type="NCBI Taxonomy" id="1585791"/>
    <lineage>
        <taxon>Bacteria</taxon>
        <taxon>Pseudomonadati</taxon>
        <taxon>Pseudomonadota</taxon>
        <taxon>Alphaproteobacteria</taxon>
        <taxon>Hyphomicrobiales</taxon>
        <taxon>Rhizobiaceae</taxon>
        <taxon>Rhizobium/Agrobacterium group</taxon>
        <taxon>Rhizobium</taxon>
    </lineage>
</organism>
<dbReference type="SUPFAM" id="SSF51735">
    <property type="entry name" value="NAD(P)-binding Rossmann-fold domains"/>
    <property type="match status" value="1"/>
</dbReference>
<keyword evidence="8" id="KW-1185">Reference proteome</keyword>
<dbReference type="EMBL" id="JBHMAA010000077">
    <property type="protein sequence ID" value="MFB9953435.1"/>
    <property type="molecule type" value="Genomic_DNA"/>
</dbReference>
<gene>
    <name evidence="7" type="ORF">ACFFP0_31745</name>
</gene>
<evidence type="ECO:0000313" key="8">
    <source>
        <dbReference type="Proteomes" id="UP001589692"/>
    </source>
</evidence>
<evidence type="ECO:0000259" key="6">
    <source>
        <dbReference type="Pfam" id="PF01262"/>
    </source>
</evidence>
<dbReference type="SUPFAM" id="SSF50129">
    <property type="entry name" value="GroES-like"/>
    <property type="match status" value="1"/>
</dbReference>
<feature type="domain" description="Alanine dehydrogenase/pyridine nucleotide transhydrogenase NAD(H)-binding" evidence="6">
    <location>
        <begin position="159"/>
        <end position="207"/>
    </location>
</feature>
<evidence type="ECO:0000256" key="4">
    <source>
        <dbReference type="ARBA" id="ARBA00022833"/>
    </source>
</evidence>
<evidence type="ECO:0000256" key="2">
    <source>
        <dbReference type="ARBA" id="ARBA00008072"/>
    </source>
</evidence>
<proteinExistence type="inferred from homology"/>
<dbReference type="PANTHER" id="PTHR43350:SF19">
    <property type="entry name" value="D-GULOSIDE 3-DEHYDROGENASE"/>
    <property type="match status" value="1"/>
</dbReference>
<accession>A0ABV6AS30</accession>
<dbReference type="CDD" id="cd08255">
    <property type="entry name" value="2-desacetyl-2-hydroxyethyl_bacteriochlorophyllide_like"/>
    <property type="match status" value="1"/>
</dbReference>
<dbReference type="Gene3D" id="3.90.180.10">
    <property type="entry name" value="Medium-chain alcohol dehydrogenases, catalytic domain"/>
    <property type="match status" value="1"/>
</dbReference>
<keyword evidence="3" id="KW-0479">Metal-binding</keyword>
<name>A0ABV6AS30_9HYPH</name>
<dbReference type="Gene3D" id="3.40.50.720">
    <property type="entry name" value="NAD(P)-binding Rossmann-like Domain"/>
    <property type="match status" value="1"/>
</dbReference>